<dbReference type="AlphaFoldDB" id="A0A418VNZ0"/>
<dbReference type="Proteomes" id="UP000285523">
    <property type="component" value="Unassembled WGS sequence"/>
</dbReference>
<dbReference type="RefSeq" id="WP_119855113.1">
    <property type="nucleotide sequence ID" value="NZ_QYYD01000002.1"/>
</dbReference>
<comment type="caution">
    <text evidence="2">The sequence shown here is derived from an EMBL/GenBank/DDBJ whole genome shotgun (WGS) entry which is preliminary data.</text>
</comment>
<sequence length="102" mass="11104">MNSAKLFEIERLAKEYAAWRAVSEDDRAPAAAWWWSTALALRDETAVLPDNLHGDFGLPAGSSYADLAARLLEDIAVQKRLASPGGFPMKPKSKGSSKTDRA</sequence>
<evidence type="ECO:0000313" key="2">
    <source>
        <dbReference type="EMBL" id="RJF77948.1"/>
    </source>
</evidence>
<name>A0A418VNZ0_RHOPL</name>
<feature type="region of interest" description="Disordered" evidence="1">
    <location>
        <begin position="82"/>
        <end position="102"/>
    </location>
</feature>
<dbReference type="EMBL" id="QYYD01000002">
    <property type="protein sequence ID" value="RJF77948.1"/>
    <property type="molecule type" value="Genomic_DNA"/>
</dbReference>
<reference evidence="2 3" key="1">
    <citation type="submission" date="2018-09" db="EMBL/GenBank/DDBJ databases">
        <title>Draft genome sequence of Rhodopseudomonas palustris 2.1.18.</title>
        <authorList>
            <person name="Robertson S.L."/>
            <person name="Meyer T.E."/>
            <person name="Kyndt J.A."/>
        </authorList>
    </citation>
    <scope>NUCLEOTIDE SEQUENCE [LARGE SCALE GENOMIC DNA]</scope>
    <source>
        <strain evidence="2 3">2.1.18</strain>
    </source>
</reference>
<evidence type="ECO:0000313" key="3">
    <source>
        <dbReference type="Proteomes" id="UP000285523"/>
    </source>
</evidence>
<accession>A0A418VNZ0</accession>
<dbReference type="OrthoDB" id="8252105at2"/>
<proteinExistence type="predicted"/>
<protein>
    <submittedName>
        <fullName evidence="2">Uncharacterized protein</fullName>
    </submittedName>
</protein>
<evidence type="ECO:0000256" key="1">
    <source>
        <dbReference type="SAM" id="MobiDB-lite"/>
    </source>
</evidence>
<organism evidence="2 3">
    <name type="scientific">Rhodopseudomonas palustris</name>
    <dbReference type="NCBI Taxonomy" id="1076"/>
    <lineage>
        <taxon>Bacteria</taxon>
        <taxon>Pseudomonadati</taxon>
        <taxon>Pseudomonadota</taxon>
        <taxon>Alphaproteobacteria</taxon>
        <taxon>Hyphomicrobiales</taxon>
        <taxon>Nitrobacteraceae</taxon>
        <taxon>Rhodopseudomonas</taxon>
    </lineage>
</organism>
<gene>
    <name evidence="2" type="ORF">D4Q52_03375</name>
</gene>